<dbReference type="AlphaFoldDB" id="A0A4R6ITA9"/>
<keyword evidence="3" id="KW-1185">Reference proteome</keyword>
<accession>A0A4R6ITA9</accession>
<feature type="transmembrane region" description="Helical" evidence="1">
    <location>
        <begin position="213"/>
        <end position="232"/>
    </location>
</feature>
<feature type="transmembrane region" description="Helical" evidence="1">
    <location>
        <begin position="34"/>
        <end position="51"/>
    </location>
</feature>
<feature type="transmembrane region" description="Helical" evidence="1">
    <location>
        <begin position="188"/>
        <end position="207"/>
    </location>
</feature>
<name>A0A4R6ITA9_9BACT</name>
<evidence type="ECO:0000256" key="1">
    <source>
        <dbReference type="SAM" id="Phobius"/>
    </source>
</evidence>
<dbReference type="Pfam" id="PF04474">
    <property type="entry name" value="DUF554"/>
    <property type="match status" value="1"/>
</dbReference>
<dbReference type="EMBL" id="SNWP01000012">
    <property type="protein sequence ID" value="TDO25743.1"/>
    <property type="molecule type" value="Genomic_DNA"/>
</dbReference>
<keyword evidence="1" id="KW-1133">Transmembrane helix</keyword>
<dbReference type="OrthoDB" id="9797976at2"/>
<feature type="transmembrane region" description="Helical" evidence="1">
    <location>
        <begin position="108"/>
        <end position="127"/>
    </location>
</feature>
<dbReference type="Proteomes" id="UP000295741">
    <property type="component" value="Unassembled WGS sequence"/>
</dbReference>
<protein>
    <recommendedName>
        <fullName evidence="4">Membrane protein YdfK</fullName>
    </recommendedName>
</protein>
<organism evidence="2 3">
    <name type="scientific">Sediminibacterium goheungense</name>
    <dbReference type="NCBI Taxonomy" id="1086393"/>
    <lineage>
        <taxon>Bacteria</taxon>
        <taxon>Pseudomonadati</taxon>
        <taxon>Bacteroidota</taxon>
        <taxon>Chitinophagia</taxon>
        <taxon>Chitinophagales</taxon>
        <taxon>Chitinophagaceae</taxon>
        <taxon>Sediminibacterium</taxon>
    </lineage>
</organism>
<gene>
    <name evidence="2" type="ORF">BC659_2666</name>
</gene>
<sequence length="236" mass="25744">MPLGPLINTFATLVGALLGVWLRRYLPDGLKKQLPATFGLLSLGMGVMMTAKTSLLPPVILAVLIGHILGEICALEKNIERAAVGVNGFLVRWFPADVKGTEQYYKDFISVLVLFSASGTGIFGAMNEGITHDSTLLVAKAILDFCTALIFATSLGMIVTVTVMPQFMILMGLYFLGRFIMPYTSPELIADFSGCGGIIMMATGLRICQIKQFSIANMLPALLIVMPLSYYWRSWF</sequence>
<evidence type="ECO:0000313" key="2">
    <source>
        <dbReference type="EMBL" id="TDO25743.1"/>
    </source>
</evidence>
<dbReference type="PANTHER" id="PTHR36111">
    <property type="entry name" value="INNER MEMBRANE PROTEIN-RELATED"/>
    <property type="match status" value="1"/>
</dbReference>
<evidence type="ECO:0008006" key="4">
    <source>
        <dbReference type="Google" id="ProtNLM"/>
    </source>
</evidence>
<keyword evidence="1" id="KW-0472">Membrane</keyword>
<keyword evidence="1" id="KW-0812">Transmembrane</keyword>
<evidence type="ECO:0000313" key="3">
    <source>
        <dbReference type="Proteomes" id="UP000295741"/>
    </source>
</evidence>
<dbReference type="PANTHER" id="PTHR36111:SF2">
    <property type="entry name" value="INNER MEMBRANE PROTEIN"/>
    <property type="match status" value="1"/>
</dbReference>
<feature type="transmembrane region" description="Helical" evidence="1">
    <location>
        <begin position="6"/>
        <end position="22"/>
    </location>
</feature>
<dbReference type="RefSeq" id="WP_133475237.1">
    <property type="nucleotide sequence ID" value="NZ_SNWP01000012.1"/>
</dbReference>
<proteinExistence type="predicted"/>
<reference evidence="2 3" key="1">
    <citation type="submission" date="2019-03" db="EMBL/GenBank/DDBJ databases">
        <title>Genomic Encyclopedia of Archaeal and Bacterial Type Strains, Phase II (KMG-II): from individual species to whole genera.</title>
        <authorList>
            <person name="Goeker M."/>
        </authorList>
    </citation>
    <scope>NUCLEOTIDE SEQUENCE [LARGE SCALE GENOMIC DNA]</scope>
    <source>
        <strain evidence="2 3">DSM 28323</strain>
    </source>
</reference>
<dbReference type="InterPro" id="IPR007563">
    <property type="entry name" value="DUF554"/>
</dbReference>
<comment type="caution">
    <text evidence="2">The sequence shown here is derived from an EMBL/GenBank/DDBJ whole genome shotgun (WGS) entry which is preliminary data.</text>
</comment>
<feature type="transmembrane region" description="Helical" evidence="1">
    <location>
        <begin position="147"/>
        <end position="176"/>
    </location>
</feature>